<evidence type="ECO:0000259" key="6">
    <source>
        <dbReference type="PROSITE" id="PS50089"/>
    </source>
</evidence>
<keyword evidence="3" id="KW-0862">Zinc</keyword>
<organism evidence="8 9">
    <name type="scientific">Meganyctiphanes norvegica</name>
    <name type="common">Northern krill</name>
    <name type="synonym">Thysanopoda norvegica</name>
    <dbReference type="NCBI Taxonomy" id="48144"/>
    <lineage>
        <taxon>Eukaryota</taxon>
        <taxon>Metazoa</taxon>
        <taxon>Ecdysozoa</taxon>
        <taxon>Arthropoda</taxon>
        <taxon>Crustacea</taxon>
        <taxon>Multicrustacea</taxon>
        <taxon>Malacostraca</taxon>
        <taxon>Eumalacostraca</taxon>
        <taxon>Eucarida</taxon>
        <taxon>Euphausiacea</taxon>
        <taxon>Euphausiidae</taxon>
        <taxon>Meganyctiphanes</taxon>
    </lineage>
</organism>
<dbReference type="Gene3D" id="3.30.160.60">
    <property type="entry name" value="Classic Zinc Finger"/>
    <property type="match status" value="1"/>
</dbReference>
<keyword evidence="9" id="KW-1185">Reference proteome</keyword>
<dbReference type="PROSITE" id="PS50119">
    <property type="entry name" value="ZF_BBOX"/>
    <property type="match status" value="1"/>
</dbReference>
<dbReference type="InterPro" id="IPR027370">
    <property type="entry name" value="Znf-RING_euk"/>
</dbReference>
<gene>
    <name evidence="8" type="ORF">MNOR_LOCUS13750</name>
</gene>
<dbReference type="SMART" id="SM00184">
    <property type="entry name" value="RING"/>
    <property type="match status" value="1"/>
</dbReference>
<reference evidence="8 9" key="1">
    <citation type="submission" date="2024-05" db="EMBL/GenBank/DDBJ databases">
        <authorList>
            <person name="Wallberg A."/>
        </authorList>
    </citation>
    <scope>NUCLEOTIDE SEQUENCE [LARGE SCALE GENOMIC DNA]</scope>
</reference>
<sequence>MEELTCPVCREDYDEGSSVPVVLPLCGHTYCRACLAAVQNSRGLECPTCRKKHPSHTVQELPTNYVALSLSDTNKRRKLNATENQVRRSSGGSSSGCSKHQNKQEYYCKECNLPLCGQCLFESHMNTGHEVVRSCDVLEEKKSELKTLSNNINDDIQEQGILQLEAFRSSVCSILQVCEASAQLHTMGQTLNTIIRNTDKQTELDDIQKNSAAIKDLQETLENIKISPPVLHDPGICVKVEAEIDPGSGDVDERMFLGQQSEPSQS</sequence>
<dbReference type="InterPro" id="IPR000315">
    <property type="entry name" value="Znf_B-box"/>
</dbReference>
<evidence type="ECO:0000313" key="8">
    <source>
        <dbReference type="EMBL" id="CAL4089261.1"/>
    </source>
</evidence>
<dbReference type="GO" id="GO:0008270">
    <property type="term" value="F:zinc ion binding"/>
    <property type="evidence" value="ECO:0007669"/>
    <property type="project" value="UniProtKB-KW"/>
</dbReference>
<dbReference type="Gene3D" id="3.30.40.10">
    <property type="entry name" value="Zinc/RING finger domain, C3HC4 (zinc finger)"/>
    <property type="match status" value="1"/>
</dbReference>
<accession>A0AAV2QP25</accession>
<dbReference type="SUPFAM" id="SSF57850">
    <property type="entry name" value="RING/U-box"/>
    <property type="match status" value="1"/>
</dbReference>
<feature type="domain" description="RING-type" evidence="6">
    <location>
        <begin position="6"/>
        <end position="50"/>
    </location>
</feature>
<evidence type="ECO:0000256" key="1">
    <source>
        <dbReference type="ARBA" id="ARBA00022723"/>
    </source>
</evidence>
<keyword evidence="1" id="KW-0479">Metal-binding</keyword>
<dbReference type="SMART" id="SM00336">
    <property type="entry name" value="BBOX"/>
    <property type="match status" value="1"/>
</dbReference>
<dbReference type="PROSITE" id="PS00518">
    <property type="entry name" value="ZF_RING_1"/>
    <property type="match status" value="1"/>
</dbReference>
<name>A0AAV2QP25_MEGNR</name>
<dbReference type="Proteomes" id="UP001497623">
    <property type="component" value="Unassembled WGS sequence"/>
</dbReference>
<evidence type="ECO:0000256" key="5">
    <source>
        <dbReference type="SAM" id="MobiDB-lite"/>
    </source>
</evidence>
<dbReference type="PANTHER" id="PTHR25462:SF296">
    <property type="entry name" value="MEIOTIC P26, ISOFORM F"/>
    <property type="match status" value="1"/>
</dbReference>
<feature type="region of interest" description="Disordered" evidence="5">
    <location>
        <begin position="247"/>
        <end position="266"/>
    </location>
</feature>
<proteinExistence type="predicted"/>
<dbReference type="Pfam" id="PF00643">
    <property type="entry name" value="zf-B_box"/>
    <property type="match status" value="1"/>
</dbReference>
<protein>
    <submittedName>
        <fullName evidence="8">Uncharacterized protein</fullName>
    </submittedName>
</protein>
<evidence type="ECO:0000256" key="4">
    <source>
        <dbReference type="PROSITE-ProRule" id="PRU00024"/>
    </source>
</evidence>
<dbReference type="Pfam" id="PF13445">
    <property type="entry name" value="zf-RING_UBOX"/>
    <property type="match status" value="1"/>
</dbReference>
<feature type="non-terminal residue" evidence="8">
    <location>
        <position position="266"/>
    </location>
</feature>
<dbReference type="PROSITE" id="PS50089">
    <property type="entry name" value="ZF_RING_2"/>
    <property type="match status" value="1"/>
</dbReference>
<dbReference type="PANTHER" id="PTHR25462">
    <property type="entry name" value="BONUS, ISOFORM C-RELATED"/>
    <property type="match status" value="1"/>
</dbReference>
<evidence type="ECO:0000259" key="7">
    <source>
        <dbReference type="PROSITE" id="PS50119"/>
    </source>
</evidence>
<evidence type="ECO:0000256" key="2">
    <source>
        <dbReference type="ARBA" id="ARBA00022771"/>
    </source>
</evidence>
<evidence type="ECO:0000313" key="9">
    <source>
        <dbReference type="Proteomes" id="UP001497623"/>
    </source>
</evidence>
<evidence type="ECO:0000256" key="3">
    <source>
        <dbReference type="ARBA" id="ARBA00022833"/>
    </source>
</evidence>
<dbReference type="AlphaFoldDB" id="A0AAV2QP25"/>
<dbReference type="EMBL" id="CAXKWB010008001">
    <property type="protein sequence ID" value="CAL4089261.1"/>
    <property type="molecule type" value="Genomic_DNA"/>
</dbReference>
<feature type="domain" description="B box-type" evidence="7">
    <location>
        <begin position="92"/>
        <end position="134"/>
    </location>
</feature>
<dbReference type="InterPro" id="IPR001841">
    <property type="entry name" value="Znf_RING"/>
</dbReference>
<dbReference type="InterPro" id="IPR013083">
    <property type="entry name" value="Znf_RING/FYVE/PHD"/>
</dbReference>
<dbReference type="InterPro" id="IPR047153">
    <property type="entry name" value="TRIM45/56/19-like"/>
</dbReference>
<dbReference type="InterPro" id="IPR017907">
    <property type="entry name" value="Znf_RING_CS"/>
</dbReference>
<dbReference type="SUPFAM" id="SSF57845">
    <property type="entry name" value="B-box zinc-binding domain"/>
    <property type="match status" value="1"/>
</dbReference>
<keyword evidence="2 4" id="KW-0863">Zinc-finger</keyword>
<comment type="caution">
    <text evidence="8">The sequence shown here is derived from an EMBL/GenBank/DDBJ whole genome shotgun (WGS) entry which is preliminary data.</text>
</comment>